<reference evidence="1 2" key="1">
    <citation type="submission" date="2017-04" db="EMBL/GenBank/DDBJ databases">
        <authorList>
            <person name="Afonso C.L."/>
            <person name="Miller P.J."/>
            <person name="Scott M.A."/>
            <person name="Spackman E."/>
            <person name="Goraichik I."/>
            <person name="Dimitrov K.M."/>
            <person name="Suarez D.L."/>
            <person name="Swayne D.E."/>
        </authorList>
    </citation>
    <scope>NUCLEOTIDE SEQUENCE [LARGE SCALE GENOMIC DNA]</scope>
    <source>
        <strain evidence="1 2">LMG26642</strain>
    </source>
</reference>
<protein>
    <recommendedName>
        <fullName evidence="3">DUF2969 domain-containing protein</fullName>
    </recommendedName>
</protein>
<dbReference type="Proteomes" id="UP000193435">
    <property type="component" value="Unassembled WGS sequence"/>
</dbReference>
<dbReference type="RefSeq" id="WP_085558590.1">
    <property type="nucleotide sequence ID" value="NZ_FOAH01000017.1"/>
</dbReference>
<name>A0A1X7MRU4_9LACT</name>
<dbReference type="EMBL" id="FXBJ01000002">
    <property type="protein sequence ID" value="SMH26683.1"/>
    <property type="molecule type" value="Genomic_DNA"/>
</dbReference>
<dbReference type="OrthoDB" id="2168536at2"/>
<dbReference type="Pfam" id="PF11184">
    <property type="entry name" value="DUF2969"/>
    <property type="match status" value="1"/>
</dbReference>
<evidence type="ECO:0008006" key="3">
    <source>
        <dbReference type="Google" id="ProtNLM"/>
    </source>
</evidence>
<dbReference type="InterPro" id="IPR021351">
    <property type="entry name" value="DUF2969"/>
</dbReference>
<accession>A0A1X7MRU4</accession>
<dbReference type="STRING" id="1073423.SAMN04488700_0224"/>
<gene>
    <name evidence="1" type="ORF">SAMN04488700_0224</name>
</gene>
<organism evidence="1 2">
    <name type="scientific">Carnobacterium iners</name>
    <dbReference type="NCBI Taxonomy" id="1073423"/>
    <lineage>
        <taxon>Bacteria</taxon>
        <taxon>Bacillati</taxon>
        <taxon>Bacillota</taxon>
        <taxon>Bacilli</taxon>
        <taxon>Lactobacillales</taxon>
        <taxon>Carnobacteriaceae</taxon>
        <taxon>Carnobacterium</taxon>
    </lineage>
</organism>
<dbReference type="AlphaFoldDB" id="A0A1X7MRU4"/>
<keyword evidence="2" id="KW-1185">Reference proteome</keyword>
<evidence type="ECO:0000313" key="1">
    <source>
        <dbReference type="EMBL" id="SMH26683.1"/>
    </source>
</evidence>
<proteinExistence type="predicted"/>
<sequence length="76" mass="8403">MTKGNKKIEVEIKETTNNKEGFVELSLSAGERLIGLIQQEEGKSVTVITNAGVESKARTIDDGINQLLMDYNLHQL</sequence>
<evidence type="ECO:0000313" key="2">
    <source>
        <dbReference type="Proteomes" id="UP000193435"/>
    </source>
</evidence>